<dbReference type="Pfam" id="PF02508">
    <property type="entry name" value="Rnf-Nqr"/>
    <property type="match status" value="1"/>
</dbReference>
<dbReference type="InterPro" id="IPR050133">
    <property type="entry name" value="NqrDE/RnfAE_oxidrdctase"/>
</dbReference>
<feature type="transmembrane region" description="Helical" evidence="8">
    <location>
        <begin position="133"/>
        <end position="152"/>
    </location>
</feature>
<dbReference type="PIRSF" id="PIRSF006102">
    <property type="entry name" value="NQR_DE"/>
    <property type="match status" value="1"/>
</dbReference>
<feature type="transmembrane region" description="Helical" evidence="8">
    <location>
        <begin position="40"/>
        <end position="62"/>
    </location>
</feature>
<evidence type="ECO:0000256" key="4">
    <source>
        <dbReference type="ARBA" id="ARBA00022692"/>
    </source>
</evidence>
<feature type="transmembrane region" description="Helical" evidence="8">
    <location>
        <begin position="106"/>
        <end position="124"/>
    </location>
</feature>
<accession>A0A077F4I7</accession>
<evidence type="ECO:0000256" key="3">
    <source>
        <dbReference type="ARBA" id="ARBA00022519"/>
    </source>
</evidence>
<evidence type="ECO:0000256" key="2">
    <source>
        <dbReference type="ARBA" id="ARBA00022448"/>
    </source>
</evidence>
<keyword evidence="7 8" id="KW-0472">Membrane</keyword>
<dbReference type="PANTHER" id="PTHR30335">
    <property type="entry name" value="INTEGRAL MEMBRANE PROTEIN OF SOXR-REDUCING COMPLEX"/>
    <property type="match status" value="1"/>
</dbReference>
<protein>
    <submittedName>
        <fullName evidence="9">Electron transport complex protein RnfA</fullName>
    </submittedName>
</protein>
<reference evidence="9 10" key="1">
    <citation type="submission" date="2014-07" db="EMBL/GenBank/DDBJ databases">
        <authorList>
            <person name="Lee K."/>
            <person name="Lim J.Y."/>
            <person name="Hwang I."/>
        </authorList>
    </citation>
    <scope>NUCLEOTIDE SEQUENCE [LARGE SCALE GENOMIC DNA]</scope>
    <source>
        <strain evidence="9 10">KL28</strain>
    </source>
</reference>
<dbReference type="AlphaFoldDB" id="A0A077F4I7"/>
<feature type="transmembrane region" description="Helical" evidence="8">
    <location>
        <begin position="74"/>
        <end position="94"/>
    </location>
</feature>
<proteinExistence type="predicted"/>
<organism evidence="9 10">
    <name type="scientific">Pseudomonas alkylphenolica</name>
    <dbReference type="NCBI Taxonomy" id="237609"/>
    <lineage>
        <taxon>Bacteria</taxon>
        <taxon>Pseudomonadati</taxon>
        <taxon>Pseudomonadota</taxon>
        <taxon>Gammaproteobacteria</taxon>
        <taxon>Pseudomonadales</taxon>
        <taxon>Pseudomonadaceae</taxon>
        <taxon>Pseudomonas</taxon>
    </lineage>
</organism>
<name>A0A077F4I7_9PSED</name>
<feature type="transmembrane region" description="Helical" evidence="8">
    <location>
        <begin position="172"/>
        <end position="191"/>
    </location>
</feature>
<dbReference type="GO" id="GO:0012505">
    <property type="term" value="C:endomembrane system"/>
    <property type="evidence" value="ECO:0007669"/>
    <property type="project" value="UniProtKB-SubCell"/>
</dbReference>
<dbReference type="InterPro" id="IPR003667">
    <property type="entry name" value="NqrDE/RnfAE"/>
</dbReference>
<evidence type="ECO:0000256" key="8">
    <source>
        <dbReference type="SAM" id="Phobius"/>
    </source>
</evidence>
<keyword evidence="2" id="KW-0813">Transport</keyword>
<evidence type="ECO:0000256" key="7">
    <source>
        <dbReference type="ARBA" id="ARBA00023136"/>
    </source>
</evidence>
<dbReference type="OrthoDB" id="9803631at2"/>
<keyword evidence="3" id="KW-1003">Cell membrane</keyword>
<comment type="subcellular location">
    <subcellularLocation>
        <location evidence="1">Endomembrane system</location>
        <topology evidence="1">Multi-pass membrane protein</topology>
    </subcellularLocation>
</comment>
<dbReference type="EMBL" id="CP009048">
    <property type="protein sequence ID" value="AIL60383.1"/>
    <property type="molecule type" value="Genomic_DNA"/>
</dbReference>
<dbReference type="Proteomes" id="UP000028931">
    <property type="component" value="Chromosome"/>
</dbReference>
<gene>
    <name evidence="9" type="ORF">PSAKL28_11570</name>
</gene>
<keyword evidence="4 8" id="KW-0812">Transmembrane</keyword>
<dbReference type="RefSeq" id="WP_038607806.1">
    <property type="nucleotide sequence ID" value="NZ_CP009048.1"/>
</dbReference>
<dbReference type="KEGG" id="palk:PSAKL28_11570"/>
<keyword evidence="3" id="KW-0997">Cell inner membrane</keyword>
<keyword evidence="6 8" id="KW-1133">Transmembrane helix</keyword>
<evidence type="ECO:0000256" key="6">
    <source>
        <dbReference type="ARBA" id="ARBA00022989"/>
    </source>
</evidence>
<dbReference type="GO" id="GO:0005886">
    <property type="term" value="C:plasma membrane"/>
    <property type="evidence" value="ECO:0007669"/>
    <property type="project" value="TreeGrafter"/>
</dbReference>
<dbReference type="eggNOG" id="COG4657">
    <property type="taxonomic scope" value="Bacteria"/>
</dbReference>
<evidence type="ECO:0000313" key="10">
    <source>
        <dbReference type="Proteomes" id="UP000028931"/>
    </source>
</evidence>
<evidence type="ECO:0000313" key="9">
    <source>
        <dbReference type="EMBL" id="AIL60383.1"/>
    </source>
</evidence>
<dbReference type="HOGENOM" id="CLU_095255_1_0_6"/>
<sequence>MSEFILALISAALVNNLVLHQGLAIDPALHPSAGQDRRRLHALGLATLTLLVLAVTLGQLLYHYLLQPLQLGYLRLFVLLPLCVLLIEPLLGLLSRALPSLPFDGLMPLLLGNVALLGLSLQVIEGAYGALQTLAWSLGGGLGFWLALSLFADLRQRSDNEAMPESFRGLPAELIGAGVMALAFLGFNGLFTS</sequence>
<evidence type="ECO:0000256" key="5">
    <source>
        <dbReference type="ARBA" id="ARBA00022967"/>
    </source>
</evidence>
<dbReference type="PANTHER" id="PTHR30335:SF0">
    <property type="entry name" value="ION-TRANSLOCATING OXIDOREDUCTASE COMPLEX SUBUNIT A"/>
    <property type="match status" value="1"/>
</dbReference>
<evidence type="ECO:0000256" key="1">
    <source>
        <dbReference type="ARBA" id="ARBA00004127"/>
    </source>
</evidence>
<keyword evidence="5" id="KW-1278">Translocase</keyword>